<comment type="caution">
    <text evidence="8">The sequence shown here is derived from an EMBL/GenBank/DDBJ whole genome shotgun (WGS) entry which is preliminary data.</text>
</comment>
<evidence type="ECO:0000256" key="3">
    <source>
        <dbReference type="ARBA" id="ARBA00022786"/>
    </source>
</evidence>
<dbReference type="InterPro" id="IPR016181">
    <property type="entry name" value="Acyl_CoA_acyltransferase"/>
</dbReference>
<comment type="catalytic activity">
    <reaction evidence="5">
        <text>an N-terminal L-alpha-aminoacyl-[protein] + L-arginyl-tRNA(Arg) = an N-terminal L-arginyl-L-aminoacyl-[protein] + tRNA(Arg) + H(+)</text>
        <dbReference type="Rhea" id="RHEA:10208"/>
        <dbReference type="Rhea" id="RHEA-COMP:9658"/>
        <dbReference type="Rhea" id="RHEA-COMP:9673"/>
        <dbReference type="Rhea" id="RHEA-COMP:10636"/>
        <dbReference type="Rhea" id="RHEA-COMP:10638"/>
        <dbReference type="ChEBI" id="CHEBI:15378"/>
        <dbReference type="ChEBI" id="CHEBI:78442"/>
        <dbReference type="ChEBI" id="CHEBI:78513"/>
        <dbReference type="ChEBI" id="CHEBI:78597"/>
        <dbReference type="ChEBI" id="CHEBI:83562"/>
        <dbReference type="EC" id="2.3.2.8"/>
    </reaction>
</comment>
<dbReference type="AlphaFoldDB" id="A0A834IH48"/>
<sequence>MMDILSKSLALWHSELDNRCGYCKQSSGNISYGMTTENLSVQDYKNLIDRGWRRSGNFCYKPTMNKTCCPQYTIRCDVENFSVNKSHKKIIKKFNSYLKDGMTLHCNLLDVEEQSEGNEEHIDIKQMQVDIANMSSDIKMNTSEGNIVGDTCSSSNTITANTMKSVNAEENVNCETSNVKKLVKAGKGPDPNKPPCKKAKLLRLERKKQKSLFKNIEIPKKKQINNSQKSLYDLLQDIPPDSSLDLKLKIVPTYGSQWDKVQNLEYELYKKYQIIIHNDSLEKLSLSRFLRFLVHTPLKLNLVAMNRDSDTFAVSEELYKRYQIFIHDEQPQEDEFYYFLVNTPLEHEPFPEGVYGPGYGSFHQQYWIGEKLIAVGVIDILPGCVSSVYFFYDPDYSNLSLGTYGILREIQLVERLRNMRYKGKLRPSYLLCPETYVWMPIENCLPKLDVNKYSRLNDDPDASEEDQFSEMDLCDMKIFSDHKILDARTYLCTYKSSRNKVFNMARLIGKNTVHNLIFLMK</sequence>
<evidence type="ECO:0000256" key="2">
    <source>
        <dbReference type="ARBA" id="ARBA00022679"/>
    </source>
</evidence>
<name>A0A834IH48_RHYFE</name>
<protein>
    <recommendedName>
        <fullName evidence="5">Arginyl-tRNA--protein transferase 1</fullName>
        <shortName evidence="5">Arginyltransferase 1</shortName>
        <shortName evidence="5">R-transferase 1</shortName>
        <ecNumber evidence="5">2.3.2.8</ecNumber>
    </recommendedName>
    <alternativeName>
        <fullName evidence="5">Arginine-tRNA--protein transferase 1</fullName>
    </alternativeName>
</protein>
<organism evidence="8 9">
    <name type="scientific">Rhynchophorus ferrugineus</name>
    <name type="common">Red palm weevil</name>
    <name type="synonym">Curculio ferrugineus</name>
    <dbReference type="NCBI Taxonomy" id="354439"/>
    <lineage>
        <taxon>Eukaryota</taxon>
        <taxon>Metazoa</taxon>
        <taxon>Ecdysozoa</taxon>
        <taxon>Arthropoda</taxon>
        <taxon>Hexapoda</taxon>
        <taxon>Insecta</taxon>
        <taxon>Pterygota</taxon>
        <taxon>Neoptera</taxon>
        <taxon>Endopterygota</taxon>
        <taxon>Coleoptera</taxon>
        <taxon>Polyphaga</taxon>
        <taxon>Cucujiformia</taxon>
        <taxon>Curculionidae</taxon>
        <taxon>Dryophthorinae</taxon>
        <taxon>Rhynchophorus</taxon>
    </lineage>
</organism>
<evidence type="ECO:0000313" key="8">
    <source>
        <dbReference type="EMBL" id="KAF7278946.1"/>
    </source>
</evidence>
<evidence type="ECO:0000259" key="7">
    <source>
        <dbReference type="Pfam" id="PF04377"/>
    </source>
</evidence>
<comment type="similarity">
    <text evidence="1 5">Belongs to the R-transferase family.</text>
</comment>
<dbReference type="InterPro" id="IPR007471">
    <property type="entry name" value="N-end_Aminoacyl_Trfase_N"/>
</dbReference>
<evidence type="ECO:0000256" key="1">
    <source>
        <dbReference type="ARBA" id="ARBA00009991"/>
    </source>
</evidence>
<keyword evidence="3 5" id="KW-0833">Ubl conjugation pathway</keyword>
<keyword evidence="2 5" id="KW-0808">Transferase</keyword>
<keyword evidence="4 5" id="KW-0012">Acyltransferase</keyword>
<dbReference type="PIRSF" id="PIRSF037207">
    <property type="entry name" value="ATE1_euk"/>
    <property type="match status" value="1"/>
</dbReference>
<dbReference type="GO" id="GO:0004057">
    <property type="term" value="F:arginyl-tRNA--protein transferase activity"/>
    <property type="evidence" value="ECO:0007669"/>
    <property type="project" value="UniProtKB-EC"/>
</dbReference>
<dbReference type="Proteomes" id="UP000625711">
    <property type="component" value="Unassembled WGS sequence"/>
</dbReference>
<dbReference type="OrthoDB" id="74183at2759"/>
<dbReference type="InterPro" id="IPR017137">
    <property type="entry name" value="Arg-tRNA-P_Trfase_1_euk"/>
</dbReference>
<dbReference type="PANTHER" id="PTHR21367">
    <property type="entry name" value="ARGININE-TRNA-PROTEIN TRANSFERASE 1"/>
    <property type="match status" value="1"/>
</dbReference>
<dbReference type="PANTHER" id="PTHR21367:SF1">
    <property type="entry name" value="ARGINYL-TRNA--PROTEIN TRANSFERASE 1"/>
    <property type="match status" value="1"/>
</dbReference>
<accession>A0A834IH48</accession>
<comment type="function">
    <text evidence="5">Involved in the post-translational conjugation of arginine to the N-terminal aspartate or glutamate of a protein. This arginylation is required for degradation of the protein via the ubiquitin pathway.</text>
</comment>
<gene>
    <name evidence="8" type="ORF">GWI33_007810</name>
</gene>
<keyword evidence="9" id="KW-1185">Reference proteome</keyword>
<dbReference type="Pfam" id="PF04376">
    <property type="entry name" value="ATE_N"/>
    <property type="match status" value="1"/>
</dbReference>
<dbReference type="GO" id="GO:0005737">
    <property type="term" value="C:cytoplasm"/>
    <property type="evidence" value="ECO:0007669"/>
    <property type="project" value="TreeGrafter"/>
</dbReference>
<evidence type="ECO:0000313" key="9">
    <source>
        <dbReference type="Proteomes" id="UP000625711"/>
    </source>
</evidence>
<dbReference type="InterPro" id="IPR007472">
    <property type="entry name" value="N-end_Aminoacyl_Trfase_C"/>
</dbReference>
<dbReference type="Pfam" id="PF04377">
    <property type="entry name" value="ATE_C"/>
    <property type="match status" value="1"/>
</dbReference>
<dbReference type="EC" id="2.3.2.8" evidence="5"/>
<dbReference type="InterPro" id="IPR030700">
    <property type="entry name" value="N-end_Aminoacyl_Trfase"/>
</dbReference>
<evidence type="ECO:0000256" key="5">
    <source>
        <dbReference type="PIRNR" id="PIRNR037207"/>
    </source>
</evidence>
<evidence type="ECO:0000259" key="6">
    <source>
        <dbReference type="Pfam" id="PF04376"/>
    </source>
</evidence>
<reference evidence="8" key="1">
    <citation type="submission" date="2020-08" db="EMBL/GenBank/DDBJ databases">
        <title>Genome sequencing and assembly of the red palm weevil Rhynchophorus ferrugineus.</title>
        <authorList>
            <person name="Dias G.B."/>
            <person name="Bergman C.M."/>
            <person name="Manee M."/>
        </authorList>
    </citation>
    <scope>NUCLEOTIDE SEQUENCE</scope>
    <source>
        <strain evidence="8">AA-2017</strain>
        <tissue evidence="8">Whole larva</tissue>
    </source>
</reference>
<dbReference type="SUPFAM" id="SSF55729">
    <property type="entry name" value="Acyl-CoA N-acyltransferases (Nat)"/>
    <property type="match status" value="1"/>
</dbReference>
<evidence type="ECO:0000256" key="4">
    <source>
        <dbReference type="ARBA" id="ARBA00023315"/>
    </source>
</evidence>
<feature type="domain" description="N-end rule aminoacyl transferase C-terminal" evidence="7">
    <location>
        <begin position="317"/>
        <end position="421"/>
    </location>
</feature>
<dbReference type="EMBL" id="JAACXV010000380">
    <property type="protein sequence ID" value="KAF7278946.1"/>
    <property type="molecule type" value="Genomic_DNA"/>
</dbReference>
<feature type="domain" description="N-end aminoacyl transferase N-terminal" evidence="6">
    <location>
        <begin position="19"/>
        <end position="89"/>
    </location>
</feature>
<proteinExistence type="inferred from homology"/>